<keyword evidence="2" id="KW-0687">Ribonucleoprotein</keyword>
<organism evidence="2">
    <name type="scientific">Ochromonas danica</name>
    <name type="common">Golden alga</name>
    <name type="synonym">Chlorochromonas danica</name>
    <dbReference type="NCBI Taxonomy" id="2986"/>
    <lineage>
        <taxon>Eukaryota</taxon>
        <taxon>Sar</taxon>
        <taxon>Stramenopiles</taxon>
        <taxon>Ochrophyta</taxon>
        <taxon>Chrysophyceae</taxon>
        <taxon>Chromulinales</taxon>
        <taxon>Chromulinaceae</taxon>
        <taxon>Ochromonas</taxon>
    </lineage>
</organism>
<reference evidence="2" key="1">
    <citation type="submission" date="2000-07" db="EMBL/GenBank/DDBJ databases">
        <title>Phylogenetic relationships of stramenopile algae, based on complete mitochondrial genome sequences.</title>
        <authorList>
            <person name="Burger G."/>
            <person name="Lang B.F."/>
            <person name="Gray W.M.M.W."/>
        </authorList>
    </citation>
    <scope>NUCLEOTIDE SEQUENCE</scope>
</reference>
<accession>Q9G901</accession>
<dbReference type="GeneID" id="800336"/>
<gene>
    <name evidence="2" type="primary">rps2</name>
</gene>
<geneLocation type="mitochondrion" evidence="2"/>
<dbReference type="RefSeq" id="NP_066438.1">
    <property type="nucleotide sequence ID" value="NC_002571.1"/>
</dbReference>
<keyword evidence="2" id="KW-0689">Ribosomal protein</keyword>
<keyword evidence="2" id="KW-0496">Mitochondrion</keyword>
<protein>
    <submittedName>
        <fullName evidence="2">Ribosomal protein S2</fullName>
    </submittedName>
</protein>
<evidence type="ECO:0000313" key="2">
    <source>
        <dbReference type="EMBL" id="AAG18404.1"/>
    </source>
</evidence>
<proteinExistence type="predicted"/>
<dbReference type="GO" id="GO:0005840">
    <property type="term" value="C:ribosome"/>
    <property type="evidence" value="ECO:0007669"/>
    <property type="project" value="UniProtKB-KW"/>
</dbReference>
<feature type="domain" description="African swine fever virus IAP-like p27 C-terminal" evidence="1">
    <location>
        <begin position="78"/>
        <end position="146"/>
    </location>
</feature>
<dbReference type="InterPro" id="IPR010549">
    <property type="entry name" value="ASFV_p27_C"/>
</dbReference>
<dbReference type="Pfam" id="PF06556">
    <property type="entry name" value="ASFV_p27"/>
    <property type="match status" value="1"/>
</dbReference>
<evidence type="ECO:0000259" key="1">
    <source>
        <dbReference type="Pfam" id="PF06556"/>
    </source>
</evidence>
<dbReference type="EMBL" id="AF287134">
    <property type="protein sequence ID" value="AAG18404.1"/>
    <property type="molecule type" value="Genomic_DNA"/>
</dbReference>
<dbReference type="AlphaFoldDB" id="Q9G901"/>
<sequence length="231" mass="26923">MLKTKRRKSLKLTDFLKNLILSDLLVSKDLIDLNNYSEKVINPDYALALIKQFLLVTSCYIKKHPSTVPILLVPSKEEKSYVDFCLSKIGLSHNIRVFTSLKRLKALKGGKIIFVLDNGIIPNWNTFLKKCLLNEDFFVFRVNNYLPFKNNFGIYTLFGQFDSLKKLLFFLLLLKRAFTLSGIPLSTTQYFYKKLFKRKINKKNKGISQSNNYKNINYANTVSKIKRKKEI</sequence>
<name>Q9G901_OCHDN</name>